<keyword evidence="16" id="KW-1185">Reference proteome</keyword>
<keyword evidence="7" id="KW-0297">G-protein coupled receptor</keyword>
<dbReference type="Gene3D" id="3.40.50.2300">
    <property type="match status" value="2"/>
</dbReference>
<dbReference type="AlphaFoldDB" id="A0AAW1B6T8"/>
<feature type="transmembrane region" description="Helical" evidence="12">
    <location>
        <begin position="721"/>
        <end position="739"/>
    </location>
</feature>
<dbReference type="InterPro" id="IPR004073">
    <property type="entry name" value="GPCR_3_vmron_rcpt_2"/>
</dbReference>
<feature type="transmembrane region" description="Helical" evidence="12">
    <location>
        <begin position="832"/>
        <end position="856"/>
    </location>
</feature>
<dbReference type="InterPro" id="IPR028082">
    <property type="entry name" value="Peripla_BP_I"/>
</dbReference>
<dbReference type="Gene3D" id="2.10.50.30">
    <property type="entry name" value="GPCR, family 3, nine cysteines domain"/>
    <property type="match status" value="1"/>
</dbReference>
<evidence type="ECO:0000256" key="5">
    <source>
        <dbReference type="ARBA" id="ARBA00022729"/>
    </source>
</evidence>
<comment type="subcellular location">
    <subcellularLocation>
        <location evidence="1">Cell membrane</location>
        <topology evidence="1">Multi-pass membrane protein</topology>
    </subcellularLocation>
</comment>
<evidence type="ECO:0000256" key="10">
    <source>
        <dbReference type="ARBA" id="ARBA00023180"/>
    </source>
</evidence>
<feature type="transmembrane region" description="Helical" evidence="12">
    <location>
        <begin position="800"/>
        <end position="820"/>
    </location>
</feature>
<dbReference type="InterPro" id="IPR038550">
    <property type="entry name" value="GPCR_3_9-Cys_sf"/>
</dbReference>
<dbReference type="Pfam" id="PF00003">
    <property type="entry name" value="7tm_3"/>
    <property type="match status" value="1"/>
</dbReference>
<dbReference type="PRINTS" id="PR00248">
    <property type="entry name" value="GPCRMGR"/>
</dbReference>
<keyword evidence="4 12" id="KW-0812">Transmembrane</keyword>
<evidence type="ECO:0000256" key="4">
    <source>
        <dbReference type="ARBA" id="ARBA00022692"/>
    </source>
</evidence>
<dbReference type="EMBL" id="JAOTOJ010000008">
    <property type="protein sequence ID" value="KAK9397356.1"/>
    <property type="molecule type" value="Genomic_DNA"/>
</dbReference>
<dbReference type="GO" id="GO:0004930">
    <property type="term" value="F:G protein-coupled receptor activity"/>
    <property type="evidence" value="ECO:0007669"/>
    <property type="project" value="UniProtKB-KW"/>
</dbReference>
<keyword evidence="3" id="KW-1003">Cell membrane</keyword>
<dbReference type="Pfam" id="PF07562">
    <property type="entry name" value="NCD3G"/>
    <property type="match status" value="1"/>
</dbReference>
<evidence type="ECO:0000256" key="9">
    <source>
        <dbReference type="ARBA" id="ARBA00023170"/>
    </source>
</evidence>
<dbReference type="GO" id="GO:0005886">
    <property type="term" value="C:plasma membrane"/>
    <property type="evidence" value="ECO:0007669"/>
    <property type="project" value="UniProtKB-SubCell"/>
</dbReference>
<keyword evidence="8 12" id="KW-0472">Membrane</keyword>
<feature type="transmembrane region" description="Helical" evidence="12">
    <location>
        <begin position="765"/>
        <end position="788"/>
    </location>
</feature>
<dbReference type="PROSITE" id="PS50259">
    <property type="entry name" value="G_PROTEIN_RECEP_F3_4"/>
    <property type="match status" value="1"/>
</dbReference>
<feature type="transmembrane region" description="Helical" evidence="12">
    <location>
        <begin position="676"/>
        <end position="700"/>
    </location>
</feature>
<feature type="transmembrane region" description="Helical" evidence="12">
    <location>
        <begin position="606"/>
        <end position="628"/>
    </location>
</feature>
<dbReference type="InterPro" id="IPR017978">
    <property type="entry name" value="GPCR_3_C"/>
</dbReference>
<feature type="transmembrane region" description="Helical" evidence="12">
    <location>
        <begin position="644"/>
        <end position="664"/>
    </location>
</feature>
<keyword evidence="6 12" id="KW-1133">Transmembrane helix</keyword>
<dbReference type="CDD" id="cd15283">
    <property type="entry name" value="7tmC_V2R_pheromone"/>
    <property type="match status" value="1"/>
</dbReference>
<evidence type="ECO:0000256" key="6">
    <source>
        <dbReference type="ARBA" id="ARBA00022989"/>
    </source>
</evidence>
<dbReference type="PANTHER" id="PTHR24061">
    <property type="entry name" value="CALCIUM-SENSING RECEPTOR-RELATED"/>
    <property type="match status" value="1"/>
</dbReference>
<evidence type="ECO:0000256" key="12">
    <source>
        <dbReference type="SAM" id="Phobius"/>
    </source>
</evidence>
<feature type="chain" id="PRO_5043799727" evidence="13">
    <location>
        <begin position="30"/>
        <end position="871"/>
    </location>
</feature>
<proteinExistence type="inferred from homology"/>
<evidence type="ECO:0000256" key="13">
    <source>
        <dbReference type="SAM" id="SignalP"/>
    </source>
</evidence>
<evidence type="ECO:0000256" key="7">
    <source>
        <dbReference type="ARBA" id="ARBA00023040"/>
    </source>
</evidence>
<comment type="caution">
    <text evidence="15">The sequence shown here is derived from an EMBL/GenBank/DDBJ whole genome shotgun (WGS) entry which is preliminary data.</text>
</comment>
<reference evidence="15 16" key="1">
    <citation type="journal article" date="2024" name="Proc. Natl. Acad. Sci. U.S.A.">
        <title>The genetic regulatory architecture and epigenomic basis for age-related changes in rattlesnake venom.</title>
        <authorList>
            <person name="Hogan M.P."/>
            <person name="Holding M.L."/>
            <person name="Nystrom G.S."/>
            <person name="Colston T.J."/>
            <person name="Bartlett D.A."/>
            <person name="Mason A.J."/>
            <person name="Ellsworth S.A."/>
            <person name="Rautsaw R.M."/>
            <person name="Lawrence K.C."/>
            <person name="Strickland J.L."/>
            <person name="He B."/>
            <person name="Fraser P."/>
            <person name="Margres M.J."/>
            <person name="Gilbert D.M."/>
            <person name="Gibbs H.L."/>
            <person name="Parkinson C.L."/>
            <person name="Rokyta D.R."/>
        </authorList>
    </citation>
    <scope>NUCLEOTIDE SEQUENCE [LARGE SCALE GENOMIC DNA]</scope>
    <source>
        <strain evidence="15">DRR0105</strain>
    </source>
</reference>
<dbReference type="FunFam" id="3.40.50.2300:FF:000024">
    <property type="entry name" value="Vomeronasal 2, receptor 73"/>
    <property type="match status" value="1"/>
</dbReference>
<sequence length="871" mass="99736">MLTHENLGIFAKKMMILALLSHTVCKANAKSCTVIEPIPILHKYYQSGDFIIGGIIPQILRPYNPIDYSDHPHHAMIDELIVLTKNYQHTLALIFAVKEINENPQILPNFTLGFNIYDSYYEAKWTYHSAMELLSTQKRFIPNYRCDIQHNLVAIIEGLDIDVSLPIANILSIYKVPQFTYGSTAVMNNQRESLPFFWMVPNETLQYKGILQLLLHFRWIWVGILAINDDNGDRFVQRILAGFPMNGICFAFIERINIPFLDDYISSISEMIGIVEKIKKSKANVLVLYGETRTMIYWRWMLRLFEVKGMVWIMSAQIDLFSLPYQRDWDIQVINGALSFTVKSCKLPGFQHFFQNRKPSNSKGDNFLLAFWEQAFFCKFSHSHTAGDICMGEEKVENLPGTVSEMFMMGPSYSIYNAVYTMAHALHVLQKLKSRYGSMAVEQRWKFQNQPWQFHHLLRGFSFNNSGRNKISFDHNGELIVGFGIMNWVTFSNQTFLKVKVGKMNHMSTSEQEFSINDHEITWHDIFNQTLPLSICNSNCQMGYRRKSLEGKPFCCYDCNRCPEGKISNMKDMDDCFKCKEDQYANKEQYLCLPKVITYLSYGDPLGMSLVLSVTAFAVLTALVLGIFMKHHNTPIVKANNQDLTYALLFSLLLCFLCCLLFIGQPTKVTCPLRQMSFGIIFSVAVSCMLAKIITVVLAFMATKPGSSMRKWMRKGLGSSIVLFCSLIQTGICAIWLVTSPPFSDVDIQSEVEYIILECNEGSLIMFYSVLGYMGFLAIVSFTIAFFARNLPDTFNEVKFITFSMLVFCSVWLTFIPAYLSSKGKYTVAVEVFSILASTVGLLGCIFFPKCFIILWKPQLNNKDQLIRKIT</sequence>
<dbReference type="Proteomes" id="UP001474421">
    <property type="component" value="Unassembled WGS sequence"/>
</dbReference>
<dbReference type="FunFam" id="2.10.50.30:FF:000002">
    <property type="entry name" value="Vomeronasal 2 receptor, h1"/>
    <property type="match status" value="1"/>
</dbReference>
<feature type="signal peptide" evidence="13">
    <location>
        <begin position="1"/>
        <end position="29"/>
    </location>
</feature>
<comment type="similarity">
    <text evidence="2">Belongs to the G-protein coupled receptor 3 family.</text>
</comment>
<evidence type="ECO:0000313" key="16">
    <source>
        <dbReference type="Proteomes" id="UP001474421"/>
    </source>
</evidence>
<keyword evidence="5 13" id="KW-0732">Signal</keyword>
<feature type="domain" description="G-protein coupled receptors family 3 profile" evidence="14">
    <location>
        <begin position="606"/>
        <end position="861"/>
    </location>
</feature>
<gene>
    <name evidence="15" type="ORF">NXF25_020717</name>
</gene>
<evidence type="ECO:0000313" key="15">
    <source>
        <dbReference type="EMBL" id="KAK9397356.1"/>
    </source>
</evidence>
<evidence type="ECO:0000256" key="2">
    <source>
        <dbReference type="ARBA" id="ARBA00007242"/>
    </source>
</evidence>
<keyword evidence="9 15" id="KW-0675">Receptor</keyword>
<dbReference type="PANTHER" id="PTHR24061:SF599">
    <property type="entry name" value="G-PROTEIN COUPLED RECEPTORS FAMILY 3 PROFILE DOMAIN-CONTAINING PROTEIN"/>
    <property type="match status" value="1"/>
</dbReference>
<dbReference type="InterPro" id="IPR000337">
    <property type="entry name" value="GPCR_3"/>
</dbReference>
<evidence type="ECO:0000256" key="3">
    <source>
        <dbReference type="ARBA" id="ARBA00022475"/>
    </source>
</evidence>
<dbReference type="PRINTS" id="PR01535">
    <property type="entry name" value="VOMERONASL2R"/>
</dbReference>
<organism evidence="15 16">
    <name type="scientific">Crotalus adamanteus</name>
    <name type="common">Eastern diamondback rattlesnake</name>
    <dbReference type="NCBI Taxonomy" id="8729"/>
    <lineage>
        <taxon>Eukaryota</taxon>
        <taxon>Metazoa</taxon>
        <taxon>Chordata</taxon>
        <taxon>Craniata</taxon>
        <taxon>Vertebrata</taxon>
        <taxon>Euteleostomi</taxon>
        <taxon>Lepidosauria</taxon>
        <taxon>Squamata</taxon>
        <taxon>Bifurcata</taxon>
        <taxon>Unidentata</taxon>
        <taxon>Episquamata</taxon>
        <taxon>Toxicofera</taxon>
        <taxon>Serpentes</taxon>
        <taxon>Colubroidea</taxon>
        <taxon>Viperidae</taxon>
        <taxon>Crotalinae</taxon>
        <taxon>Crotalus</taxon>
    </lineage>
</organism>
<dbReference type="SUPFAM" id="SSF53822">
    <property type="entry name" value="Periplasmic binding protein-like I"/>
    <property type="match status" value="1"/>
</dbReference>
<dbReference type="InterPro" id="IPR011500">
    <property type="entry name" value="GPCR_3_9-Cys_dom"/>
</dbReference>
<evidence type="ECO:0000256" key="8">
    <source>
        <dbReference type="ARBA" id="ARBA00023136"/>
    </source>
</evidence>
<dbReference type="Pfam" id="PF01094">
    <property type="entry name" value="ANF_receptor"/>
    <property type="match status" value="1"/>
</dbReference>
<dbReference type="InterPro" id="IPR001828">
    <property type="entry name" value="ANF_lig-bd_rcpt"/>
</dbReference>
<protein>
    <submittedName>
        <fullName evidence="15">Type-2 vomeronasal receptor</fullName>
    </submittedName>
</protein>
<keyword evidence="11" id="KW-0807">Transducer</keyword>
<evidence type="ECO:0000256" key="1">
    <source>
        <dbReference type="ARBA" id="ARBA00004651"/>
    </source>
</evidence>
<evidence type="ECO:0000256" key="11">
    <source>
        <dbReference type="ARBA" id="ARBA00023224"/>
    </source>
</evidence>
<dbReference type="InterPro" id="IPR000068">
    <property type="entry name" value="GPCR_3_Ca_sens_rcpt-rel"/>
</dbReference>
<accession>A0AAW1B6T8</accession>
<keyword evidence="10" id="KW-0325">Glycoprotein</keyword>
<evidence type="ECO:0000259" key="14">
    <source>
        <dbReference type="PROSITE" id="PS50259"/>
    </source>
</evidence>
<name>A0AAW1B6T8_CROAD</name>